<evidence type="ECO:0000256" key="1">
    <source>
        <dbReference type="SAM" id="Phobius"/>
    </source>
</evidence>
<sequence length="189" mass="20458">MSQGRQRRIILIDTRFQLRLAGAFVLLQVVLTGAFAFGLYVFMDSELQAGLASAHAAYRSLDQMLLPLVLILAGFSLALSTTLVTAFVVILSHRIAGPLYRFRLVMEGLAERQLAPHARIRPDDQLGVLSEATGRALEILRSDLATLRTGLDQARQSVAAGDLPSAARDLADLDATLSRWSLGDSGSPE</sequence>
<proteinExistence type="predicted"/>
<keyword evidence="1" id="KW-0472">Membrane</keyword>
<keyword evidence="3" id="KW-1185">Reference proteome</keyword>
<keyword evidence="1" id="KW-1133">Transmembrane helix</keyword>
<name>A0ABN6UZ90_9BACT</name>
<evidence type="ECO:0008006" key="4">
    <source>
        <dbReference type="Google" id="ProtNLM"/>
    </source>
</evidence>
<dbReference type="Proteomes" id="UP001242010">
    <property type="component" value="Chromosome"/>
</dbReference>
<organism evidence="2 3">
    <name type="scientific">Geothrix oryzae</name>
    <dbReference type="NCBI Taxonomy" id="2927975"/>
    <lineage>
        <taxon>Bacteria</taxon>
        <taxon>Pseudomonadati</taxon>
        <taxon>Acidobacteriota</taxon>
        <taxon>Holophagae</taxon>
        <taxon>Holophagales</taxon>
        <taxon>Holophagaceae</taxon>
        <taxon>Geothrix</taxon>
    </lineage>
</organism>
<keyword evidence="1" id="KW-0812">Transmembrane</keyword>
<evidence type="ECO:0000313" key="3">
    <source>
        <dbReference type="Proteomes" id="UP001242010"/>
    </source>
</evidence>
<dbReference type="EMBL" id="AP027079">
    <property type="protein sequence ID" value="BDU69986.1"/>
    <property type="molecule type" value="Genomic_DNA"/>
</dbReference>
<feature type="transmembrane region" description="Helical" evidence="1">
    <location>
        <begin position="63"/>
        <end position="91"/>
    </location>
</feature>
<gene>
    <name evidence="2" type="ORF">GETHOR_20870</name>
</gene>
<dbReference type="RefSeq" id="WP_286353707.1">
    <property type="nucleotide sequence ID" value="NZ_AP027079.1"/>
</dbReference>
<evidence type="ECO:0000313" key="2">
    <source>
        <dbReference type="EMBL" id="BDU69986.1"/>
    </source>
</evidence>
<reference evidence="3" key="1">
    <citation type="journal article" date="2023" name="Int. J. Syst. Evol. Microbiol.">
        <title>Mesoterricola silvestris gen. nov., sp. nov., Mesoterricola sediminis sp. nov., Geothrix oryzae sp. nov., Geothrix edaphica sp. nov., Geothrix rubra sp. nov., and Geothrix limicola sp. nov., six novel members of Acidobacteriota isolated from soils.</title>
        <authorList>
            <person name="Itoh H."/>
            <person name="Sugisawa Y."/>
            <person name="Mise K."/>
            <person name="Xu Z."/>
            <person name="Kuniyasu M."/>
            <person name="Ushijima N."/>
            <person name="Kawano K."/>
            <person name="Kobayashi E."/>
            <person name="Shiratori Y."/>
            <person name="Masuda Y."/>
            <person name="Senoo K."/>
        </authorList>
    </citation>
    <scope>NUCLEOTIDE SEQUENCE [LARGE SCALE GENOMIC DNA]</scope>
    <source>
        <strain evidence="3">Red222</strain>
    </source>
</reference>
<protein>
    <recommendedName>
        <fullName evidence="4">HAMP domain-containing protein</fullName>
    </recommendedName>
</protein>
<accession>A0ABN6UZ90</accession>
<feature type="transmembrane region" description="Helical" evidence="1">
    <location>
        <begin position="20"/>
        <end position="43"/>
    </location>
</feature>